<evidence type="ECO:0000256" key="9">
    <source>
        <dbReference type="ARBA" id="ARBA00022842"/>
    </source>
</evidence>
<dbReference type="FunFam" id="1.10.150.20:FF:000006">
    <property type="entry name" value="DNA ligase"/>
    <property type="match status" value="1"/>
</dbReference>
<dbReference type="PROSITE" id="PS50172">
    <property type="entry name" value="BRCT"/>
    <property type="match status" value="1"/>
</dbReference>
<dbReference type="Pfam" id="PF12826">
    <property type="entry name" value="HHH_2"/>
    <property type="match status" value="1"/>
</dbReference>
<dbReference type="InterPro" id="IPR033136">
    <property type="entry name" value="DNA_ligase_CS"/>
</dbReference>
<evidence type="ECO:0000259" key="16">
    <source>
        <dbReference type="PROSITE" id="PS50172"/>
    </source>
</evidence>
<dbReference type="SUPFAM" id="SSF56091">
    <property type="entry name" value="DNA ligase/mRNA capping enzyme, catalytic domain"/>
    <property type="match status" value="1"/>
</dbReference>
<dbReference type="InterPro" id="IPR013839">
    <property type="entry name" value="DNAligase_adenylation"/>
</dbReference>
<dbReference type="InterPro" id="IPR012340">
    <property type="entry name" value="NA-bd_OB-fold"/>
</dbReference>
<dbReference type="Gene3D" id="1.10.150.20">
    <property type="entry name" value="5' to 3' exonuclease, C-terminal subdomain"/>
    <property type="match status" value="2"/>
</dbReference>
<evidence type="ECO:0000313" key="18">
    <source>
        <dbReference type="Proteomes" id="UP000320722"/>
    </source>
</evidence>
<comment type="function">
    <text evidence="1 14">DNA ligase that catalyzes the formation of phosphodiester linkages between 5'-phosphoryl and 3'-hydroxyl groups in double-stranded DNA using NAD as a coenzyme and as the energy source for the reaction. It is essential for DNA replication and repair of damaged DNA.</text>
</comment>
<dbReference type="PANTHER" id="PTHR23389:SF9">
    <property type="entry name" value="DNA LIGASE"/>
    <property type="match status" value="1"/>
</dbReference>
<dbReference type="Gene3D" id="3.30.470.30">
    <property type="entry name" value="DNA ligase/mRNA capping enzyme"/>
    <property type="match status" value="1"/>
</dbReference>
<evidence type="ECO:0000256" key="7">
    <source>
        <dbReference type="ARBA" id="ARBA00022763"/>
    </source>
</evidence>
<dbReference type="InterPro" id="IPR013840">
    <property type="entry name" value="DNAligase_N"/>
</dbReference>
<reference evidence="17 18" key="1">
    <citation type="submission" date="2019-02" db="EMBL/GenBank/DDBJ databases">
        <title>Deep-cultivation of Planctomycetes and their phenomic and genomic characterization uncovers novel biology.</title>
        <authorList>
            <person name="Wiegand S."/>
            <person name="Jogler M."/>
            <person name="Boedeker C."/>
            <person name="Pinto D."/>
            <person name="Vollmers J."/>
            <person name="Rivas-Marin E."/>
            <person name="Kohn T."/>
            <person name="Peeters S.H."/>
            <person name="Heuer A."/>
            <person name="Rast P."/>
            <person name="Oberbeckmann S."/>
            <person name="Bunk B."/>
            <person name="Jeske O."/>
            <person name="Meyerdierks A."/>
            <person name="Storesund J.E."/>
            <person name="Kallscheuer N."/>
            <person name="Luecker S."/>
            <person name="Lage O.M."/>
            <person name="Pohl T."/>
            <person name="Merkel B.J."/>
            <person name="Hornburger P."/>
            <person name="Mueller R.-W."/>
            <person name="Bruemmer F."/>
            <person name="Labrenz M."/>
            <person name="Spormann A.M."/>
            <person name="Op den Camp H."/>
            <person name="Overmann J."/>
            <person name="Amann R."/>
            <person name="Jetten M.S.M."/>
            <person name="Mascher T."/>
            <person name="Medema M.H."/>
            <person name="Devos D.P."/>
            <person name="Kaster A.-K."/>
            <person name="Ovreas L."/>
            <person name="Rohde M."/>
            <person name="Galperin M.Y."/>
            <person name="Jogler C."/>
        </authorList>
    </citation>
    <scope>NUCLEOTIDE SEQUENCE [LARGE SCALE GENOMIC DNA]</scope>
    <source>
        <strain evidence="17 18">V6</strain>
    </source>
</reference>
<dbReference type="InterPro" id="IPR041663">
    <property type="entry name" value="DisA/LigA_HHH"/>
</dbReference>
<dbReference type="GO" id="GO:0006281">
    <property type="term" value="P:DNA repair"/>
    <property type="evidence" value="ECO:0007669"/>
    <property type="project" value="UniProtKB-KW"/>
</dbReference>
<dbReference type="InterPro" id="IPR010994">
    <property type="entry name" value="RuvA_2-like"/>
</dbReference>
<feature type="active site" description="N6-AMP-lysine intermediate" evidence="14">
    <location>
        <position position="113"/>
    </location>
</feature>
<evidence type="ECO:0000256" key="11">
    <source>
        <dbReference type="ARBA" id="ARBA00023204"/>
    </source>
</evidence>
<feature type="binding site" evidence="14">
    <location>
        <begin position="80"/>
        <end position="81"/>
    </location>
    <ligand>
        <name>NAD(+)</name>
        <dbReference type="ChEBI" id="CHEBI:57540"/>
    </ligand>
</feature>
<dbReference type="PROSITE" id="PS01055">
    <property type="entry name" value="DNA_LIGASE_N1"/>
    <property type="match status" value="1"/>
</dbReference>
<dbReference type="GO" id="GO:0005829">
    <property type="term" value="C:cytosol"/>
    <property type="evidence" value="ECO:0007669"/>
    <property type="project" value="TreeGrafter"/>
</dbReference>
<feature type="binding site" evidence="14">
    <location>
        <position position="405"/>
    </location>
    <ligand>
        <name>Zn(2+)</name>
        <dbReference type="ChEBI" id="CHEBI:29105"/>
    </ligand>
</feature>
<feature type="domain" description="BRCT" evidence="16">
    <location>
        <begin position="590"/>
        <end position="676"/>
    </location>
</feature>
<dbReference type="InterPro" id="IPR004150">
    <property type="entry name" value="NAD_DNA_ligase_OB"/>
</dbReference>
<feature type="binding site" evidence="14">
    <location>
        <position position="287"/>
    </location>
    <ligand>
        <name>NAD(+)</name>
        <dbReference type="ChEBI" id="CHEBI:57540"/>
    </ligand>
</feature>
<feature type="binding site" evidence="14">
    <location>
        <position position="428"/>
    </location>
    <ligand>
        <name>Zn(2+)</name>
        <dbReference type="ChEBI" id="CHEBI:29105"/>
    </ligand>
</feature>
<evidence type="ECO:0000256" key="14">
    <source>
        <dbReference type="HAMAP-Rule" id="MF_01588"/>
    </source>
</evidence>
<dbReference type="PIRSF" id="PIRSF001604">
    <property type="entry name" value="LigA"/>
    <property type="match status" value="1"/>
</dbReference>
<dbReference type="Pfam" id="PF01653">
    <property type="entry name" value="DNA_ligase_aden"/>
    <property type="match status" value="1"/>
</dbReference>
<dbReference type="Gene3D" id="2.40.50.140">
    <property type="entry name" value="Nucleic acid-binding proteins"/>
    <property type="match status" value="1"/>
</dbReference>
<evidence type="ECO:0000256" key="12">
    <source>
        <dbReference type="ARBA" id="ARBA00034005"/>
    </source>
</evidence>
<keyword evidence="11 14" id="KW-0234">DNA repair</keyword>
<dbReference type="InterPro" id="IPR004149">
    <property type="entry name" value="Znf_DNAligase_C4"/>
</dbReference>
<dbReference type="InterPro" id="IPR003583">
    <property type="entry name" value="Hlx-hairpin-Hlx_DNA-bd_motif"/>
</dbReference>
<feature type="binding site" evidence="14">
    <location>
        <position position="111"/>
    </location>
    <ligand>
        <name>NAD(+)</name>
        <dbReference type="ChEBI" id="CHEBI:57540"/>
    </ligand>
</feature>
<dbReference type="Pfam" id="PF00533">
    <property type="entry name" value="BRCT"/>
    <property type="match status" value="1"/>
</dbReference>
<sequence>MSVQKEIEELRQQLEHHNRLYYIQAKPEISDREFDKMMKRLEQLEEAHPEYDSPDSPTKKVGGAPIEGFQTIAHRLPMLSIDNIFELDGLKDFETRICKLLGEEQVELTAEYKIDGVAVSLVYENGHLVQGVTRGDGQSGDDITHNVRTIGGVPLRLNAKKPPALLEIRGEAYISNSDFQVLNVEMQEQGKEPFANPRNTTAGGLKLLDPKLCAKRKIRFFAHGIGAVEGVDFQTHVKYLDAIQEMGIPATPNVKAFPNLEKTMEHAQTMMDDLHSLDFEVDGIVLKVNRFDQRDQLGNTSKSPRWVVAYKWERYEAVTRAESIVFQVGKTGTVTPVANLEPVQIAGTTVSRASLHNRDEMQRLGIQIGDWVVVEKAGKIIPHVVRVEEHRRDGSQQELEFPTHCPECNTELVQDEGGVYIRCPNPECPATVRETLRYYASRQAMDIEGMGIKMIEQLLESGLLKGLADIYRLDEHYEDLINLERQGEKSIDNLLAGIESSKQQPLWRLLTGLNIRHVGASNARILEREFGTIDEITKQSEEDLADVNEIGPVIAASVYNFFHSDFGQKLIADLKEEGLNMGTPVSKQEKPAGALEGKTVVVTGTLSRFTRDQAKEFIEKHGGKASGSVSSKTDYLVAGENAGSKLTKAQSLEVPVLSEEEFLALLGEDESVRLKE</sequence>
<evidence type="ECO:0000256" key="5">
    <source>
        <dbReference type="ARBA" id="ARBA00022705"/>
    </source>
</evidence>
<evidence type="ECO:0000256" key="6">
    <source>
        <dbReference type="ARBA" id="ARBA00022723"/>
    </source>
</evidence>
<evidence type="ECO:0000256" key="13">
    <source>
        <dbReference type="ARBA" id="ARBA00060881"/>
    </source>
</evidence>
<dbReference type="GO" id="GO:0006260">
    <property type="term" value="P:DNA replication"/>
    <property type="evidence" value="ECO:0007669"/>
    <property type="project" value="UniProtKB-KW"/>
</dbReference>
<dbReference type="InterPro" id="IPR001679">
    <property type="entry name" value="DNA_ligase"/>
</dbReference>
<dbReference type="SMART" id="SM00278">
    <property type="entry name" value="HhH1"/>
    <property type="match status" value="3"/>
</dbReference>
<feature type="binding site" evidence="14">
    <location>
        <position position="408"/>
    </location>
    <ligand>
        <name>Zn(2+)</name>
        <dbReference type="ChEBI" id="CHEBI:29105"/>
    </ligand>
</feature>
<dbReference type="GO" id="GO:0003677">
    <property type="term" value="F:DNA binding"/>
    <property type="evidence" value="ECO:0007669"/>
    <property type="project" value="InterPro"/>
</dbReference>
<evidence type="ECO:0000256" key="10">
    <source>
        <dbReference type="ARBA" id="ARBA00023027"/>
    </source>
</evidence>
<evidence type="ECO:0000256" key="15">
    <source>
        <dbReference type="RuleBase" id="RU000618"/>
    </source>
</evidence>
<dbReference type="InterPro" id="IPR036420">
    <property type="entry name" value="BRCT_dom_sf"/>
</dbReference>
<evidence type="ECO:0000256" key="1">
    <source>
        <dbReference type="ARBA" id="ARBA00004067"/>
    </source>
</evidence>
<dbReference type="AlphaFoldDB" id="A0A517WE20"/>
<comment type="catalytic activity">
    <reaction evidence="12 14 15">
        <text>NAD(+) + (deoxyribonucleotide)n-3'-hydroxyl + 5'-phospho-(deoxyribonucleotide)m = (deoxyribonucleotide)n+m + AMP + beta-nicotinamide D-nucleotide.</text>
        <dbReference type="EC" id="6.5.1.2"/>
    </reaction>
</comment>
<dbReference type="Proteomes" id="UP000320722">
    <property type="component" value="Chromosome"/>
</dbReference>
<keyword evidence="9 14" id="KW-0460">Magnesium</keyword>
<gene>
    <name evidence="14 17" type="primary">ligA</name>
    <name evidence="17" type="ORF">V6x_32230</name>
</gene>
<dbReference type="FunFam" id="1.10.150.20:FF:000007">
    <property type="entry name" value="DNA ligase"/>
    <property type="match status" value="1"/>
</dbReference>
<dbReference type="PROSITE" id="PS01056">
    <property type="entry name" value="DNA_LIGASE_N2"/>
    <property type="match status" value="1"/>
</dbReference>
<dbReference type="EC" id="6.5.1.2" evidence="2 14"/>
<keyword evidence="10 14" id="KW-0520">NAD</keyword>
<dbReference type="SUPFAM" id="SSF52113">
    <property type="entry name" value="BRCT domain"/>
    <property type="match status" value="1"/>
</dbReference>
<keyword evidence="6 14" id="KW-0479">Metal-binding</keyword>
<dbReference type="Pfam" id="PF03120">
    <property type="entry name" value="OB_DNA_ligase"/>
    <property type="match status" value="1"/>
</dbReference>
<dbReference type="NCBIfam" id="TIGR00575">
    <property type="entry name" value="dnlj"/>
    <property type="match status" value="1"/>
</dbReference>
<evidence type="ECO:0000256" key="8">
    <source>
        <dbReference type="ARBA" id="ARBA00022833"/>
    </source>
</evidence>
<keyword evidence="14" id="KW-0464">Manganese</keyword>
<dbReference type="HAMAP" id="MF_01588">
    <property type="entry name" value="DNA_ligase_A"/>
    <property type="match status" value="1"/>
</dbReference>
<dbReference type="Gene3D" id="3.40.50.10190">
    <property type="entry name" value="BRCT domain"/>
    <property type="match status" value="1"/>
</dbReference>
<dbReference type="FunFam" id="2.40.50.140:FF:000012">
    <property type="entry name" value="DNA ligase"/>
    <property type="match status" value="1"/>
</dbReference>
<dbReference type="EMBL" id="CP036347">
    <property type="protein sequence ID" value="QDU03503.1"/>
    <property type="molecule type" value="Genomic_DNA"/>
</dbReference>
<feature type="binding site" evidence="14">
    <location>
        <position position="423"/>
    </location>
    <ligand>
        <name>Zn(2+)</name>
        <dbReference type="ChEBI" id="CHEBI:29105"/>
    </ligand>
</feature>
<dbReference type="GO" id="GO:0003911">
    <property type="term" value="F:DNA ligase (NAD+) activity"/>
    <property type="evidence" value="ECO:0007669"/>
    <property type="project" value="UniProtKB-UniRule"/>
</dbReference>
<proteinExistence type="inferred from homology"/>
<comment type="cofactor">
    <cofactor evidence="14">
        <name>Mg(2+)</name>
        <dbReference type="ChEBI" id="CHEBI:18420"/>
    </cofactor>
    <cofactor evidence="14">
        <name>Mn(2+)</name>
        <dbReference type="ChEBI" id="CHEBI:29035"/>
    </cofactor>
</comment>
<keyword evidence="5 14" id="KW-0235">DNA replication</keyword>
<dbReference type="SUPFAM" id="SSF50249">
    <property type="entry name" value="Nucleic acid-binding proteins"/>
    <property type="match status" value="1"/>
</dbReference>
<dbReference type="RefSeq" id="WP_145041354.1">
    <property type="nucleotide sequence ID" value="NZ_CP036347.1"/>
</dbReference>
<dbReference type="InterPro" id="IPR001357">
    <property type="entry name" value="BRCT_dom"/>
</dbReference>
<organism evidence="17 18">
    <name type="scientific">Gimesia chilikensis</name>
    <dbReference type="NCBI Taxonomy" id="2605989"/>
    <lineage>
        <taxon>Bacteria</taxon>
        <taxon>Pseudomonadati</taxon>
        <taxon>Planctomycetota</taxon>
        <taxon>Planctomycetia</taxon>
        <taxon>Planctomycetales</taxon>
        <taxon>Planctomycetaceae</taxon>
        <taxon>Gimesia</taxon>
    </lineage>
</organism>
<evidence type="ECO:0000256" key="4">
    <source>
        <dbReference type="ARBA" id="ARBA00022598"/>
    </source>
</evidence>
<dbReference type="GO" id="GO:0046872">
    <property type="term" value="F:metal ion binding"/>
    <property type="evidence" value="ECO:0007669"/>
    <property type="project" value="UniProtKB-KW"/>
</dbReference>
<dbReference type="SUPFAM" id="SSF47781">
    <property type="entry name" value="RuvA domain 2-like"/>
    <property type="match status" value="1"/>
</dbReference>
<dbReference type="FunFam" id="3.40.50.10190:FF:000054">
    <property type="entry name" value="DNA ligase"/>
    <property type="match status" value="1"/>
</dbReference>
<feature type="binding site" evidence="14">
    <location>
        <begin position="31"/>
        <end position="35"/>
    </location>
    <ligand>
        <name>NAD(+)</name>
        <dbReference type="ChEBI" id="CHEBI:57540"/>
    </ligand>
</feature>
<protein>
    <recommendedName>
        <fullName evidence="3 14">DNA ligase</fullName>
        <ecNumber evidence="2 14">6.5.1.2</ecNumber>
    </recommendedName>
    <alternativeName>
        <fullName evidence="14">Polydeoxyribonucleotide synthase [NAD(+)]</fullName>
    </alternativeName>
</protein>
<feature type="binding site" evidence="14">
    <location>
        <position position="134"/>
    </location>
    <ligand>
        <name>NAD(+)</name>
        <dbReference type="ChEBI" id="CHEBI:57540"/>
    </ligand>
</feature>
<evidence type="ECO:0000256" key="3">
    <source>
        <dbReference type="ARBA" id="ARBA00013308"/>
    </source>
</evidence>
<name>A0A517WE20_9PLAN</name>
<evidence type="ECO:0000313" key="17">
    <source>
        <dbReference type="EMBL" id="QDU03503.1"/>
    </source>
</evidence>
<dbReference type="SMART" id="SM00292">
    <property type="entry name" value="BRCT"/>
    <property type="match status" value="1"/>
</dbReference>
<dbReference type="PANTHER" id="PTHR23389">
    <property type="entry name" value="CHROMOSOME TRANSMISSION FIDELITY FACTOR 18"/>
    <property type="match status" value="1"/>
</dbReference>
<feature type="binding site" evidence="14">
    <location>
        <position position="171"/>
    </location>
    <ligand>
        <name>NAD(+)</name>
        <dbReference type="ChEBI" id="CHEBI:57540"/>
    </ligand>
</feature>
<dbReference type="Pfam" id="PF03119">
    <property type="entry name" value="DNA_ligase_ZBD"/>
    <property type="match status" value="1"/>
</dbReference>
<dbReference type="CDD" id="cd00114">
    <property type="entry name" value="LIGANc"/>
    <property type="match status" value="1"/>
</dbReference>
<dbReference type="Gene3D" id="1.10.287.610">
    <property type="entry name" value="Helix hairpin bin"/>
    <property type="match status" value="1"/>
</dbReference>
<comment type="similarity">
    <text evidence="13 14">Belongs to the NAD-dependent DNA ligase family. LigA subfamily.</text>
</comment>
<dbReference type="InterPro" id="IPR018239">
    <property type="entry name" value="DNA_ligase_AS"/>
</dbReference>
<dbReference type="CDD" id="cd17748">
    <property type="entry name" value="BRCT_DNA_ligase_like"/>
    <property type="match status" value="1"/>
</dbReference>
<feature type="binding site" evidence="14">
    <location>
        <position position="311"/>
    </location>
    <ligand>
        <name>NAD(+)</name>
        <dbReference type="ChEBI" id="CHEBI:57540"/>
    </ligand>
</feature>
<keyword evidence="7 14" id="KW-0227">DNA damage</keyword>
<keyword evidence="4 14" id="KW-0436">Ligase</keyword>
<accession>A0A517WE20</accession>
<dbReference type="FunFam" id="1.10.287.610:FF:000002">
    <property type="entry name" value="DNA ligase"/>
    <property type="match status" value="1"/>
</dbReference>
<dbReference type="Gene3D" id="6.20.10.30">
    <property type="match status" value="1"/>
</dbReference>
<evidence type="ECO:0000256" key="2">
    <source>
        <dbReference type="ARBA" id="ARBA00012722"/>
    </source>
</evidence>
<dbReference type="NCBIfam" id="NF005932">
    <property type="entry name" value="PRK07956.1"/>
    <property type="match status" value="1"/>
</dbReference>
<dbReference type="SMART" id="SM00532">
    <property type="entry name" value="LIGANc"/>
    <property type="match status" value="1"/>
</dbReference>
<keyword evidence="8 14" id="KW-0862">Zinc</keyword>